<feature type="region of interest" description="Disordered" evidence="1">
    <location>
        <begin position="91"/>
        <end position="153"/>
    </location>
</feature>
<sequence>MGHTYELILKVIWEIRFSEHCEIWIFGFFDKWVCPIVNAKAGRLLSAYDLEVATPRAVIHAGDKTSGNARSWYMISGDAKSWVFNPRSASPPYQHLSPPTDYQTAPPTTPIESPPSSPKAPLGFSPSLLLNTLKTTPPPLTSPPPIPSQHSKQNSPIAINLEPVELIFSTPPTSHHAFFNSLEDLPPRTTNPPPPQPSFDSIKRLENQPPPLPEVMEPSLLPLPPHLPPLSQPVWSNDAFLTLTHEMFFKNCQRTQVLINDLRGVMRFILNHILERLNVFFH</sequence>
<feature type="compositionally biased region" description="Low complexity" evidence="1">
    <location>
        <begin position="125"/>
        <end position="135"/>
    </location>
</feature>
<feature type="compositionally biased region" description="Pro residues" evidence="1">
    <location>
        <begin position="107"/>
        <end position="118"/>
    </location>
</feature>
<feature type="compositionally biased region" description="Pro residues" evidence="1">
    <location>
        <begin position="136"/>
        <end position="147"/>
    </location>
</feature>
<evidence type="ECO:0000313" key="2">
    <source>
        <dbReference type="EMBL" id="GEU29551.1"/>
    </source>
</evidence>
<organism evidence="2">
    <name type="scientific">Tanacetum cinerariifolium</name>
    <name type="common">Dalmatian daisy</name>
    <name type="synonym">Chrysanthemum cinerariifolium</name>
    <dbReference type="NCBI Taxonomy" id="118510"/>
    <lineage>
        <taxon>Eukaryota</taxon>
        <taxon>Viridiplantae</taxon>
        <taxon>Streptophyta</taxon>
        <taxon>Embryophyta</taxon>
        <taxon>Tracheophyta</taxon>
        <taxon>Spermatophyta</taxon>
        <taxon>Magnoliopsida</taxon>
        <taxon>eudicotyledons</taxon>
        <taxon>Gunneridae</taxon>
        <taxon>Pentapetalae</taxon>
        <taxon>asterids</taxon>
        <taxon>campanulids</taxon>
        <taxon>Asterales</taxon>
        <taxon>Asteraceae</taxon>
        <taxon>Asteroideae</taxon>
        <taxon>Anthemideae</taxon>
        <taxon>Anthemidinae</taxon>
        <taxon>Tanacetum</taxon>
    </lineage>
</organism>
<gene>
    <name evidence="2" type="ORF">Tci_001529</name>
</gene>
<protein>
    <submittedName>
        <fullName evidence="2">Uncharacterized protein</fullName>
    </submittedName>
</protein>
<comment type="caution">
    <text evidence="2">The sequence shown here is derived from an EMBL/GenBank/DDBJ whole genome shotgun (WGS) entry which is preliminary data.</text>
</comment>
<dbReference type="EMBL" id="BKCJ010000078">
    <property type="protein sequence ID" value="GEU29551.1"/>
    <property type="molecule type" value="Genomic_DNA"/>
</dbReference>
<dbReference type="AlphaFoldDB" id="A0A699GJJ7"/>
<proteinExistence type="predicted"/>
<feature type="region of interest" description="Disordered" evidence="1">
    <location>
        <begin position="178"/>
        <end position="213"/>
    </location>
</feature>
<evidence type="ECO:0000256" key="1">
    <source>
        <dbReference type="SAM" id="MobiDB-lite"/>
    </source>
</evidence>
<accession>A0A699GJJ7</accession>
<name>A0A699GJJ7_TANCI</name>
<reference evidence="2" key="1">
    <citation type="journal article" date="2019" name="Sci. Rep.">
        <title>Draft genome of Tanacetum cinerariifolium, the natural source of mosquito coil.</title>
        <authorList>
            <person name="Yamashiro T."/>
            <person name="Shiraishi A."/>
            <person name="Satake H."/>
            <person name="Nakayama K."/>
        </authorList>
    </citation>
    <scope>NUCLEOTIDE SEQUENCE</scope>
</reference>